<protein>
    <recommendedName>
        <fullName evidence="1">ATP-dependent DNA helicase</fullName>
        <ecNumber evidence="1">5.6.2.3</ecNumber>
    </recommendedName>
</protein>
<evidence type="ECO:0000256" key="1">
    <source>
        <dbReference type="RuleBase" id="RU363044"/>
    </source>
</evidence>
<dbReference type="RefSeq" id="XP_056854959.1">
    <property type="nucleotide sequence ID" value="XM_056998979.1"/>
</dbReference>
<organism evidence="4 5">
    <name type="scientific">Raphanus sativus</name>
    <name type="common">Radish</name>
    <name type="synonym">Raphanus raphanistrum var. sativus</name>
    <dbReference type="NCBI Taxonomy" id="3726"/>
    <lineage>
        <taxon>Eukaryota</taxon>
        <taxon>Viridiplantae</taxon>
        <taxon>Streptophyta</taxon>
        <taxon>Embryophyta</taxon>
        <taxon>Tracheophyta</taxon>
        <taxon>Spermatophyta</taxon>
        <taxon>Magnoliopsida</taxon>
        <taxon>eudicotyledons</taxon>
        <taxon>Gunneridae</taxon>
        <taxon>Pentapetalae</taxon>
        <taxon>rosids</taxon>
        <taxon>malvids</taxon>
        <taxon>Brassicales</taxon>
        <taxon>Brassicaceae</taxon>
        <taxon>Brassiceae</taxon>
        <taxon>Raphanus</taxon>
    </lineage>
</organism>
<keyword evidence="1" id="KW-0347">Helicase</keyword>
<feature type="non-terminal residue" evidence="5">
    <location>
        <position position="1"/>
    </location>
</feature>
<dbReference type="GO" id="GO:0006310">
    <property type="term" value="P:DNA recombination"/>
    <property type="evidence" value="ECO:0007669"/>
    <property type="project" value="UniProtKB-KW"/>
</dbReference>
<reference evidence="5" key="1">
    <citation type="submission" date="2025-08" db="UniProtKB">
        <authorList>
            <consortium name="RefSeq"/>
        </authorList>
    </citation>
    <scope>IDENTIFICATION</scope>
    <source>
        <tissue evidence="5">Leaf</tissue>
    </source>
</reference>
<dbReference type="GO" id="GO:0005524">
    <property type="term" value="F:ATP binding"/>
    <property type="evidence" value="ECO:0007669"/>
    <property type="project" value="UniProtKB-KW"/>
</dbReference>
<dbReference type="EC" id="5.6.2.3" evidence="1"/>
<dbReference type="GO" id="GO:0000723">
    <property type="term" value="P:telomere maintenance"/>
    <property type="evidence" value="ECO:0007669"/>
    <property type="project" value="InterPro"/>
</dbReference>
<dbReference type="SUPFAM" id="SSF52540">
    <property type="entry name" value="P-loop containing nucleoside triphosphate hydrolases"/>
    <property type="match status" value="2"/>
</dbReference>
<dbReference type="OrthoDB" id="1062827at2759"/>
<evidence type="ECO:0000259" key="2">
    <source>
        <dbReference type="Pfam" id="PF05970"/>
    </source>
</evidence>
<keyword evidence="1" id="KW-0227">DNA damage</keyword>
<comment type="similarity">
    <text evidence="1">Belongs to the helicase family.</text>
</comment>
<keyword evidence="4" id="KW-1185">Reference proteome</keyword>
<dbReference type="Gene3D" id="3.40.50.300">
    <property type="entry name" value="P-loop containing nucleotide triphosphate hydrolases"/>
    <property type="match status" value="1"/>
</dbReference>
<keyword evidence="1" id="KW-0233">DNA recombination</keyword>
<evidence type="ECO:0000313" key="4">
    <source>
        <dbReference type="Proteomes" id="UP000504610"/>
    </source>
</evidence>
<dbReference type="GO" id="GO:0006281">
    <property type="term" value="P:DNA repair"/>
    <property type="evidence" value="ECO:0007669"/>
    <property type="project" value="UniProtKB-KW"/>
</dbReference>
<dbReference type="CDD" id="cd18809">
    <property type="entry name" value="SF1_C_RecD"/>
    <property type="match status" value="1"/>
</dbReference>
<keyword evidence="1" id="KW-0234">DNA repair</keyword>
<comment type="catalytic activity">
    <reaction evidence="1">
        <text>ATP + H2O = ADP + phosphate + H(+)</text>
        <dbReference type="Rhea" id="RHEA:13065"/>
        <dbReference type="ChEBI" id="CHEBI:15377"/>
        <dbReference type="ChEBI" id="CHEBI:15378"/>
        <dbReference type="ChEBI" id="CHEBI:30616"/>
        <dbReference type="ChEBI" id="CHEBI:43474"/>
        <dbReference type="ChEBI" id="CHEBI:456216"/>
        <dbReference type="EC" id="5.6.2.3"/>
    </reaction>
</comment>
<keyword evidence="1" id="KW-0067">ATP-binding</keyword>
<dbReference type="KEGG" id="rsz:108824450"/>
<dbReference type="Proteomes" id="UP000504610">
    <property type="component" value="Unplaced"/>
</dbReference>
<dbReference type="GO" id="GO:0016787">
    <property type="term" value="F:hydrolase activity"/>
    <property type="evidence" value="ECO:0007669"/>
    <property type="project" value="UniProtKB-KW"/>
</dbReference>
<dbReference type="InterPro" id="IPR010285">
    <property type="entry name" value="DNA_helicase_pif1-like_DEAD"/>
</dbReference>
<dbReference type="Pfam" id="PF05970">
    <property type="entry name" value="PIF1"/>
    <property type="match status" value="1"/>
</dbReference>
<dbReference type="GO" id="GO:0043139">
    <property type="term" value="F:5'-3' DNA helicase activity"/>
    <property type="evidence" value="ECO:0007669"/>
    <property type="project" value="UniProtKB-EC"/>
</dbReference>
<feature type="domain" description="DNA helicase Pif1-like DEAD-box helicase" evidence="2">
    <location>
        <begin position="70"/>
        <end position="290"/>
    </location>
</feature>
<sequence length="525" mass="58526">LVLSDEEKKKYALQEIDNLLRRNGDSLERFTKMPAVSESSTNDSNVLILDERSYPREALLETLERDSPKMTDEQKKIFHEITDAVTEERGGVFFVYGFGGTGKTFLWKLLSAAIRSRGDIVLNVASSGIASLLLQGGRTAHSRFGIPLSPDEFSSCNMAHGTDQANLVKEASLIIWDEAPMMNKHCFEALDRSLSDIIGKHRNKPFGGKVVVFGGDFRQVLPVINGACRPEIVNSALNYSYLWEHCKVLKLTKNMRLLSGCLTTEEAKDLKDFSEWILKVGEGKLAEPNDGEAEIEIPAEFLITNFDDPIESISKAVYGDFTSLQENKEPKFFQERAILCPTNEDVNTVNDYMLDQLEGEEKIYMSADSIDPIDKCSRNDEALGPDFLNKIKVPGLPNHILRLKVGCPAMVLRNINPSVGLMNGTRVQITQLMDFMVQARIITGEKVGKTVYIPRLLITPSDTRLPFKMRRRQLPLAVAFAITINKSQGQSLSQVGLFLPRPVFSHGQLYVAVSRVSDVGAFGVM</sequence>
<name>A0A9W3CU43_RAPSA</name>
<dbReference type="AlphaFoldDB" id="A0A9W3CU43"/>
<keyword evidence="1" id="KW-0378">Hydrolase</keyword>
<dbReference type="InterPro" id="IPR027417">
    <property type="entry name" value="P-loop_NTPase"/>
</dbReference>
<dbReference type="PANTHER" id="PTHR10492">
    <property type="match status" value="1"/>
</dbReference>
<dbReference type="Pfam" id="PF21530">
    <property type="entry name" value="Pif1_2B_dom"/>
    <property type="match status" value="1"/>
</dbReference>
<gene>
    <name evidence="5" type="primary">LOC108824450</name>
</gene>
<feature type="domain" description="DNA helicase Pif1-like 2B" evidence="3">
    <location>
        <begin position="386"/>
        <end position="432"/>
    </location>
</feature>
<proteinExistence type="inferred from homology"/>
<dbReference type="PANTHER" id="PTHR10492:SF101">
    <property type="entry name" value="ATP-DEPENDENT DNA HELICASE"/>
    <property type="match status" value="1"/>
</dbReference>
<evidence type="ECO:0000259" key="3">
    <source>
        <dbReference type="Pfam" id="PF21530"/>
    </source>
</evidence>
<dbReference type="GeneID" id="108824450"/>
<accession>A0A9W3CU43</accession>
<comment type="cofactor">
    <cofactor evidence="1">
        <name>Mg(2+)</name>
        <dbReference type="ChEBI" id="CHEBI:18420"/>
    </cofactor>
</comment>
<evidence type="ECO:0000313" key="5">
    <source>
        <dbReference type="RefSeq" id="XP_056854959.1"/>
    </source>
</evidence>
<dbReference type="InterPro" id="IPR049163">
    <property type="entry name" value="Pif1-like_2B_dom"/>
</dbReference>
<keyword evidence="1" id="KW-0547">Nucleotide-binding</keyword>